<keyword evidence="12" id="KW-1185">Reference proteome</keyword>
<accession>A0ABT8JIV4</accession>
<evidence type="ECO:0000256" key="4">
    <source>
        <dbReference type="ARBA" id="ARBA00022679"/>
    </source>
</evidence>
<comment type="caution">
    <text evidence="11">The sequence shown here is derived from an EMBL/GenBank/DDBJ whole genome shotgun (WGS) entry which is preliminary data.</text>
</comment>
<keyword evidence="5 8" id="KW-0819">tRNA processing</keyword>
<dbReference type="PANTHER" id="PTHR11953:SF0">
    <property type="entry name" value="EXOSOME COMPLEX COMPONENT RRP41"/>
    <property type="match status" value="1"/>
</dbReference>
<evidence type="ECO:0000259" key="9">
    <source>
        <dbReference type="Pfam" id="PF01138"/>
    </source>
</evidence>
<dbReference type="Gene3D" id="3.30.230.70">
    <property type="entry name" value="GHMP Kinase, N-terminal domain"/>
    <property type="match status" value="1"/>
</dbReference>
<dbReference type="Pfam" id="PF03725">
    <property type="entry name" value="RNase_PH_C"/>
    <property type="match status" value="1"/>
</dbReference>
<evidence type="ECO:0000256" key="8">
    <source>
        <dbReference type="HAMAP-Rule" id="MF_00564"/>
    </source>
</evidence>
<dbReference type="InterPro" id="IPR027408">
    <property type="entry name" value="PNPase/RNase_PH_dom_sf"/>
</dbReference>
<evidence type="ECO:0000259" key="10">
    <source>
        <dbReference type="Pfam" id="PF03725"/>
    </source>
</evidence>
<dbReference type="InterPro" id="IPR050080">
    <property type="entry name" value="RNase_PH"/>
</dbReference>
<evidence type="ECO:0000256" key="5">
    <source>
        <dbReference type="ARBA" id="ARBA00022694"/>
    </source>
</evidence>
<dbReference type="InterPro" id="IPR015847">
    <property type="entry name" value="ExoRNase_PH_dom2"/>
</dbReference>
<evidence type="ECO:0000313" key="11">
    <source>
        <dbReference type="EMBL" id="MDN4604486.1"/>
    </source>
</evidence>
<name>A0ABT8JIV4_9BACL</name>
<keyword evidence="2 8" id="KW-0698">rRNA processing</keyword>
<protein>
    <recommendedName>
        <fullName evidence="8">Ribonuclease PH</fullName>
        <shortName evidence="8">RNase PH</shortName>
        <ecNumber evidence="8">2.7.7.56</ecNumber>
    </recommendedName>
    <alternativeName>
        <fullName evidence="8">tRNA nucleotidyltransferase</fullName>
    </alternativeName>
</protein>
<dbReference type="EC" id="2.7.7.56" evidence="8"/>
<comment type="subunit">
    <text evidence="8">Homohexameric ring arranged as a trimer of dimers.</text>
</comment>
<dbReference type="PANTHER" id="PTHR11953">
    <property type="entry name" value="EXOSOME COMPLEX COMPONENT"/>
    <property type="match status" value="1"/>
</dbReference>
<dbReference type="PROSITE" id="PS01277">
    <property type="entry name" value="RIBONUCLEASE_PH"/>
    <property type="match status" value="1"/>
</dbReference>
<organism evidence="11 12">
    <name type="scientific">Paenibacillus vandeheii</name>
    <dbReference type="NCBI Taxonomy" id="3035917"/>
    <lineage>
        <taxon>Bacteria</taxon>
        <taxon>Bacillati</taxon>
        <taxon>Bacillota</taxon>
        <taxon>Bacilli</taxon>
        <taxon>Bacillales</taxon>
        <taxon>Paenibacillaceae</taxon>
        <taxon>Paenibacillus</taxon>
    </lineage>
</organism>
<proteinExistence type="inferred from homology"/>
<comment type="catalytic activity">
    <reaction evidence="8">
        <text>tRNA(n+1) + phosphate = tRNA(n) + a ribonucleoside 5'-diphosphate</text>
        <dbReference type="Rhea" id="RHEA:10628"/>
        <dbReference type="Rhea" id="RHEA-COMP:17343"/>
        <dbReference type="Rhea" id="RHEA-COMP:17344"/>
        <dbReference type="ChEBI" id="CHEBI:43474"/>
        <dbReference type="ChEBI" id="CHEBI:57930"/>
        <dbReference type="ChEBI" id="CHEBI:173114"/>
        <dbReference type="EC" id="2.7.7.56"/>
    </reaction>
</comment>
<evidence type="ECO:0000313" key="12">
    <source>
        <dbReference type="Proteomes" id="UP001174205"/>
    </source>
</evidence>
<dbReference type="RefSeq" id="WP_024632518.1">
    <property type="nucleotide sequence ID" value="NZ_JAROCD010000014.1"/>
</dbReference>
<reference evidence="11" key="1">
    <citation type="submission" date="2023-03" db="EMBL/GenBank/DDBJ databases">
        <title>MT1 and MT2 Draft Genomes of Novel Species.</title>
        <authorList>
            <person name="Venkateswaran K."/>
        </authorList>
    </citation>
    <scope>NUCLEOTIDE SEQUENCE</scope>
    <source>
        <strain evidence="11">F6_3S_P_1C</strain>
    </source>
</reference>
<evidence type="ECO:0000256" key="2">
    <source>
        <dbReference type="ARBA" id="ARBA00022552"/>
    </source>
</evidence>
<dbReference type="InterPro" id="IPR001247">
    <property type="entry name" value="ExoRNase_PH_dom1"/>
</dbReference>
<dbReference type="Pfam" id="PF01138">
    <property type="entry name" value="RNase_PH"/>
    <property type="match status" value="1"/>
</dbReference>
<evidence type="ECO:0000256" key="1">
    <source>
        <dbReference type="ARBA" id="ARBA00006678"/>
    </source>
</evidence>
<comment type="similarity">
    <text evidence="1 8">Belongs to the RNase PH family.</text>
</comment>
<dbReference type="SUPFAM" id="SSF54211">
    <property type="entry name" value="Ribosomal protein S5 domain 2-like"/>
    <property type="match status" value="1"/>
</dbReference>
<keyword evidence="7" id="KW-0694">RNA-binding</keyword>
<comment type="function">
    <text evidence="8">Phosphorolytic 3'-5' exoribonuclease that plays an important role in tRNA 3'-end maturation. Removes nucleotide residues following the 3'-CCA terminus of tRNAs; can also add nucleotides to the ends of RNA molecules by using nucleoside diphosphates as substrates, but this may not be physiologically important. Probably plays a role in initiation of 16S rRNA degradation (leading to ribosome degradation) during starvation.</text>
</comment>
<keyword evidence="4 8" id="KW-0808">Transferase</keyword>
<gene>
    <name evidence="8 11" type="primary">rph</name>
    <name evidence="11" type="ORF">P5G61_24890</name>
</gene>
<evidence type="ECO:0000256" key="6">
    <source>
        <dbReference type="ARBA" id="ARBA00022695"/>
    </source>
</evidence>
<sequence>MMRSNGRTSDQLRPMNLTINTNKYAEGSVLIEVGDTKVICTATVEERVPPFMKGQGKGWVTAEYSMLPRATHTRNQREANRGKLTGRTMEIQRLIGRALRSVVNLQALGERTITLDCDVIQADGGTRTTSITGSFVALALAVNKISQQHKLQVFPITDFIAAVSVGVVGEQPVLDLNYDEDSKAKVDMNLVMTGGGKYVELQGTGEEAPFDRRELNAMLELGEQGILEMIERQKEVLGPIALKIGARGLGEA</sequence>
<dbReference type="Proteomes" id="UP001174205">
    <property type="component" value="Unassembled WGS sequence"/>
</dbReference>
<dbReference type="InterPro" id="IPR020568">
    <property type="entry name" value="Ribosomal_Su5_D2-typ_SF"/>
</dbReference>
<evidence type="ECO:0000256" key="7">
    <source>
        <dbReference type="ARBA" id="ARBA00022884"/>
    </source>
</evidence>
<evidence type="ECO:0000256" key="3">
    <source>
        <dbReference type="ARBA" id="ARBA00022555"/>
    </source>
</evidence>
<dbReference type="EMBL" id="JAROCD010000014">
    <property type="protein sequence ID" value="MDN4604486.1"/>
    <property type="molecule type" value="Genomic_DNA"/>
</dbReference>
<dbReference type="HAMAP" id="MF_00564">
    <property type="entry name" value="RNase_PH"/>
    <property type="match status" value="1"/>
</dbReference>
<dbReference type="CDD" id="cd11362">
    <property type="entry name" value="RNase_PH_bact"/>
    <property type="match status" value="1"/>
</dbReference>
<dbReference type="InterPro" id="IPR036345">
    <property type="entry name" value="ExoRNase_PH_dom2_sf"/>
</dbReference>
<dbReference type="SUPFAM" id="SSF55666">
    <property type="entry name" value="Ribonuclease PH domain 2-like"/>
    <property type="match status" value="1"/>
</dbReference>
<feature type="domain" description="Exoribonuclease phosphorolytic" evidence="10">
    <location>
        <begin position="158"/>
        <end position="224"/>
    </location>
</feature>
<dbReference type="NCBIfam" id="TIGR01966">
    <property type="entry name" value="RNasePH"/>
    <property type="match status" value="1"/>
</dbReference>
<dbReference type="InterPro" id="IPR002381">
    <property type="entry name" value="RNase_PH_bac-type"/>
</dbReference>
<feature type="binding site" evidence="8">
    <location>
        <position position="87"/>
    </location>
    <ligand>
        <name>phosphate</name>
        <dbReference type="ChEBI" id="CHEBI:43474"/>
        <note>substrate</note>
    </ligand>
</feature>
<feature type="domain" description="Exoribonuclease phosphorolytic" evidence="9">
    <location>
        <begin position="11"/>
        <end position="141"/>
    </location>
</feature>
<feature type="binding site" evidence="8">
    <location>
        <begin position="125"/>
        <end position="127"/>
    </location>
    <ligand>
        <name>phosphate</name>
        <dbReference type="ChEBI" id="CHEBI:43474"/>
        <note>substrate</note>
    </ligand>
</feature>
<keyword evidence="3 8" id="KW-0820">tRNA-binding</keyword>
<dbReference type="InterPro" id="IPR018336">
    <property type="entry name" value="RNase_PH_CS"/>
</dbReference>
<keyword evidence="6 8" id="KW-0548">Nucleotidyltransferase</keyword>